<protein>
    <submittedName>
        <fullName evidence="1">Uncharacterized protein</fullName>
    </submittedName>
</protein>
<sequence>KEGVEFFPMALDAPGHWQPEVLMRYAAESPSWSPGFLISPHDMSFVLQHTTEMMQSVRELFFSPGWENNDIGAWAAVRSDPEKRWVTHAMISNPPAYVHVHIAERLGVPLHMFFPMPWSRTKLLGLPMSSKELDENAYWRLLSYSWFDQMQWHGMAAAVNEFREKVLHIPKIGMWHSAGSLLENWGVPFSYCFSPSLFPKPPDWGPNIEITGVCSKGCEENTSYVPPSN</sequence>
<dbReference type="PANTHER" id="PTHR48050">
    <property type="entry name" value="STEROL 3-BETA-GLUCOSYLTRANSFERASE"/>
    <property type="match status" value="1"/>
</dbReference>
<dbReference type="Gene3D" id="3.40.50.2000">
    <property type="entry name" value="Glycogen Phosphorylase B"/>
    <property type="match status" value="1"/>
</dbReference>
<accession>A0A7J6RUB1</accession>
<reference evidence="1 2" key="1">
    <citation type="submission" date="2020-04" db="EMBL/GenBank/DDBJ databases">
        <title>Perkinsus olseni comparative genomics.</title>
        <authorList>
            <person name="Bogema D.R."/>
        </authorList>
    </citation>
    <scope>NUCLEOTIDE SEQUENCE [LARGE SCALE GENOMIC DNA]</scope>
    <source>
        <strain evidence="1">ATCC PRA-205</strain>
    </source>
</reference>
<proteinExistence type="predicted"/>
<dbReference type="InterPro" id="IPR050426">
    <property type="entry name" value="Glycosyltransferase_28"/>
</dbReference>
<comment type="caution">
    <text evidence="1">The sequence shown here is derived from an EMBL/GenBank/DDBJ whole genome shotgun (WGS) entry which is preliminary data.</text>
</comment>
<dbReference type="PANTHER" id="PTHR48050:SF13">
    <property type="entry name" value="STEROL 3-BETA-GLUCOSYLTRANSFERASE UGT80A2"/>
    <property type="match status" value="1"/>
</dbReference>
<dbReference type="SUPFAM" id="SSF53756">
    <property type="entry name" value="UDP-Glycosyltransferase/glycogen phosphorylase"/>
    <property type="match status" value="1"/>
</dbReference>
<feature type="non-terminal residue" evidence="1">
    <location>
        <position position="1"/>
    </location>
</feature>
<organism evidence="1 2">
    <name type="scientific">Perkinsus olseni</name>
    <name type="common">Perkinsus atlanticus</name>
    <dbReference type="NCBI Taxonomy" id="32597"/>
    <lineage>
        <taxon>Eukaryota</taxon>
        <taxon>Sar</taxon>
        <taxon>Alveolata</taxon>
        <taxon>Perkinsozoa</taxon>
        <taxon>Perkinsea</taxon>
        <taxon>Perkinsida</taxon>
        <taxon>Perkinsidae</taxon>
        <taxon>Perkinsus</taxon>
    </lineage>
</organism>
<name>A0A7J6RUB1_PEROL</name>
<dbReference type="Proteomes" id="UP000574390">
    <property type="component" value="Unassembled WGS sequence"/>
</dbReference>
<dbReference type="AlphaFoldDB" id="A0A7J6RUB1"/>
<gene>
    <name evidence="1" type="ORF">FOZ62_024556</name>
</gene>
<dbReference type="EMBL" id="JABANM010019515">
    <property type="protein sequence ID" value="KAF4724334.1"/>
    <property type="molecule type" value="Genomic_DNA"/>
</dbReference>
<feature type="non-terminal residue" evidence="1">
    <location>
        <position position="229"/>
    </location>
</feature>
<evidence type="ECO:0000313" key="1">
    <source>
        <dbReference type="EMBL" id="KAF4724334.1"/>
    </source>
</evidence>
<evidence type="ECO:0000313" key="2">
    <source>
        <dbReference type="Proteomes" id="UP000574390"/>
    </source>
</evidence>